<proteinExistence type="predicted"/>
<dbReference type="EMBL" id="CP071520">
    <property type="protein sequence ID" value="QSX98785.1"/>
    <property type="molecule type" value="Genomic_DNA"/>
</dbReference>
<dbReference type="InterPro" id="IPR014985">
    <property type="entry name" value="WbqC"/>
</dbReference>
<evidence type="ECO:0000313" key="2">
    <source>
        <dbReference type="Proteomes" id="UP000662821"/>
    </source>
</evidence>
<dbReference type="AlphaFoldDB" id="A0AAJ4MX46"/>
<sequence length="236" mass="26413">MRVAIMQPYFLPYIGYYQLIAAADLFIVYDNIKYTKKGWINRNRMLLNGQDATFSVPLKNGSDQLHIGEREVSAQFDGEKLLNQLKAAYARAPHFQDIFPLLEAVVRHPAANLFDFLLHSLEATCRQLGIDTPLVRSSGIAIDHGLKSQDKVLALCQAVGAQRYINASGGQELYQAEAFQARGIVLEFIQPRPASYAQFGGEFVPWLSIVDAMMFNAPQTLQLAIQNQYDVIHPPA</sequence>
<organism evidence="1 2">
    <name type="scientific">Janthinobacterium lividum</name>
    <dbReference type="NCBI Taxonomy" id="29581"/>
    <lineage>
        <taxon>Bacteria</taxon>
        <taxon>Pseudomonadati</taxon>
        <taxon>Pseudomonadota</taxon>
        <taxon>Betaproteobacteria</taxon>
        <taxon>Burkholderiales</taxon>
        <taxon>Oxalobacteraceae</taxon>
        <taxon>Janthinobacterium</taxon>
    </lineage>
</organism>
<dbReference type="RefSeq" id="WP_151094657.1">
    <property type="nucleotide sequence ID" value="NZ_CP071520.1"/>
</dbReference>
<dbReference type="Pfam" id="PF08889">
    <property type="entry name" value="WbqC"/>
    <property type="match status" value="1"/>
</dbReference>
<accession>A0AAJ4MX46</accession>
<evidence type="ECO:0000313" key="1">
    <source>
        <dbReference type="EMBL" id="QSX98785.1"/>
    </source>
</evidence>
<protein>
    <submittedName>
        <fullName evidence="1">WbqC family protein</fullName>
    </submittedName>
</protein>
<reference evidence="1 2" key="1">
    <citation type="submission" date="2021-03" db="EMBL/GenBank/DDBJ databases">
        <title>Draft genome sequence of Janthinobacterium sp. strain PLB02 isolated from infected primmorphs (Lubomirskia baicalensis).</title>
        <authorList>
            <person name="Chernogor L.I."/>
            <person name="Belikov S.I."/>
            <person name="Petrushin I.S."/>
        </authorList>
    </citation>
    <scope>NUCLEOTIDE SEQUENCE [LARGE SCALE GENOMIC DNA]</scope>
    <source>
        <strain evidence="1 2">PLB02</strain>
    </source>
</reference>
<name>A0AAJ4MX46_9BURK</name>
<gene>
    <name evidence="1" type="ORF">J3P46_13320</name>
</gene>
<dbReference type="Proteomes" id="UP000662821">
    <property type="component" value="Chromosome"/>
</dbReference>